<dbReference type="PROSITE" id="PS00571">
    <property type="entry name" value="AMIDASES"/>
    <property type="match status" value="1"/>
</dbReference>
<dbReference type="AlphaFoldDB" id="A0A381V792"/>
<accession>A0A381V792</accession>
<gene>
    <name evidence="2" type="ORF">METZ01_LOCUS89093</name>
</gene>
<sequence length="481" mass="52682">MSEKSSIPDPIWDDALTLCKQLQAGDVSSEELMKNVYERISYINPKVNAIVNLLPKKEALDLARQADKVPLIKRGPLHGLPMAMKDAVAVKGFPTTFGFQPFAERVETQDDKLTARLRNAGAIFIGHTNMPEFGLGSNTFNSVFGKTHNPYDLNKTAGGSSGGAAVALATEMLPLADGSDMGGSLRNPASFCNVVGFRPSIGRTPKNLGLAWYGRLVTSGPMARTVKDTAFLMSIMAGSDITDPLNLFDSNKEFLDALTPRQVNKNNPLKLAVSPCLGKLPIDKRVVDIVNSSGEIFKGLGADVSYQDPPLDDAMEAFQIQRAVGLRGLGKMLDQSIDNWRKYAKETVIWNIEKGQSLSIDEMIRAEAIRTNIYKEISMFFEDYDVLLLPSAQVPPFDLSKEWVDEIEGTKLDTYIDWMAVCCMITVTGLPAISVPGGFTEEGLPVGIQLVGKPRGDIELLKIAHLFETETNFYRKKPSAI</sequence>
<protein>
    <recommendedName>
        <fullName evidence="1">Amidase domain-containing protein</fullName>
    </recommendedName>
</protein>
<dbReference type="SUPFAM" id="SSF75304">
    <property type="entry name" value="Amidase signature (AS) enzymes"/>
    <property type="match status" value="1"/>
</dbReference>
<dbReference type="InterPro" id="IPR036928">
    <property type="entry name" value="AS_sf"/>
</dbReference>
<evidence type="ECO:0000313" key="2">
    <source>
        <dbReference type="EMBL" id="SVA36239.1"/>
    </source>
</evidence>
<dbReference type="GO" id="GO:0003824">
    <property type="term" value="F:catalytic activity"/>
    <property type="evidence" value="ECO:0007669"/>
    <property type="project" value="InterPro"/>
</dbReference>
<dbReference type="InterPro" id="IPR023631">
    <property type="entry name" value="Amidase_dom"/>
</dbReference>
<reference evidence="2" key="1">
    <citation type="submission" date="2018-05" db="EMBL/GenBank/DDBJ databases">
        <authorList>
            <person name="Lanie J.A."/>
            <person name="Ng W.-L."/>
            <person name="Kazmierczak K.M."/>
            <person name="Andrzejewski T.M."/>
            <person name="Davidsen T.M."/>
            <person name="Wayne K.J."/>
            <person name="Tettelin H."/>
            <person name="Glass J.I."/>
            <person name="Rusch D."/>
            <person name="Podicherti R."/>
            <person name="Tsui H.-C.T."/>
            <person name="Winkler M.E."/>
        </authorList>
    </citation>
    <scope>NUCLEOTIDE SEQUENCE</scope>
</reference>
<dbReference type="EMBL" id="UINC01008044">
    <property type="protein sequence ID" value="SVA36239.1"/>
    <property type="molecule type" value="Genomic_DNA"/>
</dbReference>
<evidence type="ECO:0000259" key="1">
    <source>
        <dbReference type="Pfam" id="PF01425"/>
    </source>
</evidence>
<dbReference type="Gene3D" id="3.90.1300.10">
    <property type="entry name" value="Amidase signature (AS) domain"/>
    <property type="match status" value="1"/>
</dbReference>
<dbReference type="Pfam" id="PF01425">
    <property type="entry name" value="Amidase"/>
    <property type="match status" value="1"/>
</dbReference>
<dbReference type="PANTHER" id="PTHR11895">
    <property type="entry name" value="TRANSAMIDASE"/>
    <property type="match status" value="1"/>
</dbReference>
<organism evidence="2">
    <name type="scientific">marine metagenome</name>
    <dbReference type="NCBI Taxonomy" id="408172"/>
    <lineage>
        <taxon>unclassified sequences</taxon>
        <taxon>metagenomes</taxon>
        <taxon>ecological metagenomes</taxon>
    </lineage>
</organism>
<dbReference type="PANTHER" id="PTHR11895:SF76">
    <property type="entry name" value="INDOLEACETAMIDE HYDROLASE"/>
    <property type="match status" value="1"/>
</dbReference>
<dbReference type="InterPro" id="IPR000120">
    <property type="entry name" value="Amidase"/>
</dbReference>
<proteinExistence type="predicted"/>
<feature type="domain" description="Amidase" evidence="1">
    <location>
        <begin position="31"/>
        <end position="461"/>
    </location>
</feature>
<name>A0A381V792_9ZZZZ</name>
<dbReference type="InterPro" id="IPR020556">
    <property type="entry name" value="Amidase_CS"/>
</dbReference>